<dbReference type="InterPro" id="IPR036388">
    <property type="entry name" value="WH-like_DNA-bd_sf"/>
</dbReference>
<feature type="compositionally biased region" description="Basic and acidic residues" evidence="8">
    <location>
        <begin position="950"/>
        <end position="961"/>
    </location>
</feature>
<dbReference type="PROSITE" id="PS50090">
    <property type="entry name" value="MYB_LIKE"/>
    <property type="match status" value="1"/>
</dbReference>
<evidence type="ECO:0000259" key="12">
    <source>
        <dbReference type="PROSITE" id="PS52032"/>
    </source>
</evidence>
<dbReference type="InterPro" id="IPR009057">
    <property type="entry name" value="Homeodomain-like_sf"/>
</dbReference>
<dbReference type="SUPFAM" id="SSF46689">
    <property type="entry name" value="Homeodomain-like"/>
    <property type="match status" value="2"/>
</dbReference>
<feature type="region of interest" description="Disordered" evidence="8">
    <location>
        <begin position="1108"/>
        <end position="1127"/>
    </location>
</feature>
<feature type="region of interest" description="Disordered" evidence="8">
    <location>
        <begin position="616"/>
        <end position="637"/>
    </location>
</feature>
<feature type="compositionally biased region" description="Basic and acidic residues" evidence="8">
    <location>
        <begin position="926"/>
        <end position="936"/>
    </location>
</feature>
<feature type="compositionally biased region" description="Acidic residues" evidence="8">
    <location>
        <begin position="1282"/>
        <end position="1314"/>
    </location>
</feature>
<dbReference type="FunFam" id="1.10.10.60:FF:000014">
    <property type="entry name" value="SWI/SNF complex subunit SMARCC2 isoform C"/>
    <property type="match status" value="1"/>
</dbReference>
<evidence type="ECO:0000256" key="8">
    <source>
        <dbReference type="SAM" id="MobiDB-lite"/>
    </source>
</evidence>
<comment type="similarity">
    <text evidence="6">Belongs to the SMARCC family.</text>
</comment>
<evidence type="ECO:0000259" key="11">
    <source>
        <dbReference type="PROSITE" id="PS51293"/>
    </source>
</evidence>
<evidence type="ECO:0000313" key="14">
    <source>
        <dbReference type="Proteomes" id="UP000282613"/>
    </source>
</evidence>
<feature type="domain" description="SANT" evidence="11">
    <location>
        <begin position="730"/>
        <end position="781"/>
    </location>
</feature>
<dbReference type="SMART" id="SM00717">
    <property type="entry name" value="SANT"/>
    <property type="match status" value="1"/>
</dbReference>
<evidence type="ECO:0000256" key="6">
    <source>
        <dbReference type="ARBA" id="ARBA00049655"/>
    </source>
</evidence>
<evidence type="ECO:0000313" key="13">
    <source>
        <dbReference type="EMBL" id="VDK33247.1"/>
    </source>
</evidence>
<feature type="compositionally biased region" description="Low complexity" evidence="8">
    <location>
        <begin position="963"/>
        <end position="976"/>
    </location>
</feature>
<evidence type="ECO:0000256" key="5">
    <source>
        <dbReference type="ARBA" id="ARBA00023242"/>
    </source>
</evidence>
<keyword evidence="14" id="KW-1185">Reference proteome</keyword>
<dbReference type="InterPro" id="IPR032450">
    <property type="entry name" value="SMARCC_N"/>
</dbReference>
<feature type="compositionally biased region" description="Basic and acidic residues" evidence="8">
    <location>
        <begin position="372"/>
        <end position="388"/>
    </location>
</feature>
<feature type="domain" description="Myb-like" evidence="9">
    <location>
        <begin position="727"/>
        <end position="777"/>
    </location>
</feature>
<dbReference type="Pfam" id="PF16495">
    <property type="entry name" value="SWIRM-assoc_1"/>
    <property type="match status" value="1"/>
</dbReference>
<keyword evidence="3" id="KW-0805">Transcription regulation</keyword>
<dbReference type="Proteomes" id="UP000282613">
    <property type="component" value="Unassembled WGS sequence"/>
</dbReference>
<dbReference type="Gene3D" id="1.10.10.10">
    <property type="entry name" value="Winged helix-like DNA-binding domain superfamily/Winged helix DNA-binding domain"/>
    <property type="match status" value="1"/>
</dbReference>
<dbReference type="InterPro" id="IPR049898">
    <property type="entry name" value="MARR_BRCT_CHROMO"/>
</dbReference>
<dbReference type="Pfam" id="PF04433">
    <property type="entry name" value="SWIRM"/>
    <property type="match status" value="1"/>
</dbReference>
<feature type="coiled-coil region" evidence="7">
    <location>
        <begin position="1031"/>
        <end position="1072"/>
    </location>
</feature>
<feature type="compositionally biased region" description="Pro residues" evidence="8">
    <location>
        <begin position="1115"/>
        <end position="1124"/>
    </location>
</feature>
<evidence type="ECO:0000256" key="2">
    <source>
        <dbReference type="ARBA" id="ARBA00022853"/>
    </source>
</evidence>
<feature type="compositionally biased region" description="Basic and acidic residues" evidence="8">
    <location>
        <begin position="617"/>
        <end position="637"/>
    </location>
</feature>
<feature type="region of interest" description="Disordered" evidence="8">
    <location>
        <begin position="1250"/>
        <end position="1314"/>
    </location>
</feature>
<dbReference type="InterPro" id="IPR032451">
    <property type="entry name" value="SMARCC_C"/>
</dbReference>
<name>A0A0R3W359_TAEAS</name>
<evidence type="ECO:0000313" key="15">
    <source>
        <dbReference type="WBParaSite" id="TASK_0000432501-mRNA-1"/>
    </source>
</evidence>
<dbReference type="GO" id="GO:0045202">
    <property type="term" value="C:synapse"/>
    <property type="evidence" value="ECO:0007669"/>
    <property type="project" value="TreeGrafter"/>
</dbReference>
<proteinExistence type="inferred from homology"/>
<dbReference type="GO" id="GO:0006325">
    <property type="term" value="P:chromatin organization"/>
    <property type="evidence" value="ECO:0007669"/>
    <property type="project" value="UniProtKB-KW"/>
</dbReference>
<evidence type="ECO:0000256" key="4">
    <source>
        <dbReference type="ARBA" id="ARBA00023163"/>
    </source>
</evidence>
<dbReference type="STRING" id="60517.A0A0R3W359"/>
<dbReference type="CDD" id="cd00167">
    <property type="entry name" value="SANT"/>
    <property type="match status" value="1"/>
</dbReference>
<dbReference type="FunFam" id="1.10.10.10:FF:000020">
    <property type="entry name" value="SWI/SNF complex subunit SMARCC2 isoform c"/>
    <property type="match status" value="1"/>
</dbReference>
<dbReference type="PROSITE" id="PS50934">
    <property type="entry name" value="SWIRM"/>
    <property type="match status" value="1"/>
</dbReference>
<keyword evidence="7" id="KW-0175">Coiled coil</keyword>
<feature type="compositionally biased region" description="Low complexity" evidence="8">
    <location>
        <begin position="354"/>
        <end position="367"/>
    </location>
</feature>
<dbReference type="GO" id="GO:0006355">
    <property type="term" value="P:regulation of DNA-templated transcription"/>
    <property type="evidence" value="ECO:0007669"/>
    <property type="project" value="UniProtKB-ARBA"/>
</dbReference>
<dbReference type="InterPro" id="IPR007526">
    <property type="entry name" value="SWIRM"/>
</dbReference>
<dbReference type="InterPro" id="IPR032448">
    <property type="entry name" value="SWIRM-assoc"/>
</dbReference>
<keyword evidence="2" id="KW-0156">Chromatin regulator</keyword>
<comment type="subcellular location">
    <subcellularLocation>
        <location evidence="1">Nucleus</location>
    </subcellularLocation>
</comment>
<dbReference type="Pfam" id="PF00249">
    <property type="entry name" value="Myb_DNA-binding"/>
    <property type="match status" value="1"/>
</dbReference>
<dbReference type="WBParaSite" id="TASK_0000432501-mRNA-1">
    <property type="protein sequence ID" value="TASK_0000432501-mRNA-1"/>
    <property type="gene ID" value="TASK_0000432501"/>
</dbReference>
<evidence type="ECO:0000259" key="9">
    <source>
        <dbReference type="PROSITE" id="PS50090"/>
    </source>
</evidence>
<feature type="region of interest" description="Disordered" evidence="8">
    <location>
        <begin position="884"/>
        <end position="996"/>
    </location>
</feature>
<dbReference type="Pfam" id="PF16496">
    <property type="entry name" value="SWIRM-assoc_2"/>
    <property type="match status" value="1"/>
</dbReference>
<evidence type="ECO:0000256" key="1">
    <source>
        <dbReference type="ARBA" id="ARBA00004123"/>
    </source>
</evidence>
<dbReference type="OrthoDB" id="118550at2759"/>
<sequence length="1314" mass="143314">MGLPRPSDCGIASRFYENPEIIANFDPVRTWLTRNHKKYTQAEPPTNKSLAGLCYNLLMFQEQHFGKNGSPPKLPSRLFVDFKPGGSLCYIFLICLKYRHDQGWRKLDFSSPRIDKFMEMFEYIKRELAHQHLWSNPCVYFANIDESLLGRLRESAMFLGAAIAKSPEESTHLVHPPPDNWPGSARDDSLCQRFRLIFKEGRGLLLHWLFSPGSFDSWHTNLPVEWPMNIEPEPRVPGGTPWNVDARWLLYSADHREWMLEEDFLYPGGSVRPHEEFLEAANAQQVQTPASAWTSSFSASSLSASPHMVAAPSVAPPTPTESNYKKKRKRSPSPSSESYGGSGGVGNKKRRHGSLVPSGSSSKLLSSTRKVKKEDYMELTPEDQKDENTNDTGDLTRSLDDPEPPNKVTQVTPGTPIGCSPGPAGDHHMSSDHASEATGATEVVGGGAGDQVGVGDLSVIEQAHCIVVPSYSAWFDYNAIHAIERRSLPEFFNGKNKSKTPETYLAYRNFMVDTYRLNPQEYLTFTACRRNLTGDVCSVLRVHAFLEQWGLINYQVAAPLLPSGGTAQMPSEAARLAVAASLGPPSTAHFNVLTDSASGLQPLGSQNQAAMATLAEEAAKQSKEQAGEVGKTEGTDSEVKTGVKTRFNGAAHLWNVWFFKQPELDLEGRPPPTMQPGQALPVGSAVSTGGGPPPSTGDPLLRSDQYLSGNSEVGGVAGSMATNQILTKGATKDGWTDQETLLLLEALEMYRDDWNKVAEHVGSRTQDECILHFLRLPIEDAYLEGDFGSICCSALADAAHPQPPFSKAGNPILSTVAFLAAVVDPRVAASAASAALKEYAQMREEVPAGLLHEHKARVQAAVRMGREVDPTKFGLDELGIVKSEDSKRKATGEEEEEQQSREETSESAEKSLEEMNESAPTQKASSRSEGEAKPTEGEAGQEEKEAETEGEGKSEQTKTEVNEAAAVKGAAEASGGSEAGARKKSGTPSTNSLPPNLDSLGTAAACALAAAATKARHLASVEEKRIKGLVAQLVETQLKKLDIKLKQFQELEAILEREHEMLEQARQQLMHDRQAFHMEVIKTMESQARAIVQQQQQQQVVVQQTATMSSQVAAQPPPPPPPPNISLQQIRPQQVQLPPQQQQQFRPPFIQAAPPQLRPAPMSQTRQPEMTPGMVVVGPPKLAPSAIPPMSMEQQPQLQQQQSSLMAAQSISQPGMPDIAMKTESKAPIEDEMSSAAPPPPSMLTEVEVNKKEEMSMPVDSQQHLSQPMERDEDVGHGVDETGGEGENEVGGEVEGEDEGEDEVVEDEEDEDEA</sequence>
<dbReference type="GO" id="GO:0016514">
    <property type="term" value="C:SWI/SNF complex"/>
    <property type="evidence" value="ECO:0007669"/>
    <property type="project" value="UniProtKB-ARBA"/>
</dbReference>
<accession>A0A0R3W359</accession>
<dbReference type="SUPFAM" id="SSF52113">
    <property type="entry name" value="BRCT domain"/>
    <property type="match status" value="1"/>
</dbReference>
<reference evidence="13 14" key="2">
    <citation type="submission" date="2018-11" db="EMBL/GenBank/DDBJ databases">
        <authorList>
            <consortium name="Pathogen Informatics"/>
        </authorList>
    </citation>
    <scope>NUCLEOTIDE SEQUENCE [LARGE SCALE GENOMIC DNA]</scope>
</reference>
<feature type="domain" description="SWIRM" evidence="10">
    <location>
        <begin position="466"/>
        <end position="563"/>
    </location>
</feature>
<feature type="domain" description="Chromo" evidence="12">
    <location>
        <begin position="1"/>
        <end position="288"/>
    </location>
</feature>
<dbReference type="InterPro" id="IPR036420">
    <property type="entry name" value="BRCT_dom_sf"/>
</dbReference>
<keyword evidence="4" id="KW-0804">Transcription</keyword>
<feature type="compositionally biased region" description="Basic and acidic residues" evidence="8">
    <location>
        <begin position="425"/>
        <end position="435"/>
    </location>
</feature>
<evidence type="ECO:0000256" key="7">
    <source>
        <dbReference type="SAM" id="Coils"/>
    </source>
</evidence>
<dbReference type="EMBL" id="UYRS01018342">
    <property type="protein sequence ID" value="VDK33247.1"/>
    <property type="molecule type" value="Genomic_DNA"/>
</dbReference>
<dbReference type="Gene3D" id="1.10.10.60">
    <property type="entry name" value="Homeodomain-like"/>
    <property type="match status" value="1"/>
</dbReference>
<feature type="compositionally biased region" description="Basic and acidic residues" evidence="8">
    <location>
        <begin position="884"/>
        <end position="913"/>
    </location>
</feature>
<feature type="region of interest" description="Disordered" evidence="8">
    <location>
        <begin position="667"/>
        <end position="708"/>
    </location>
</feature>
<protein>
    <submittedName>
        <fullName evidence="15">SWI/SNF complex subunit SMARCC2</fullName>
    </submittedName>
</protein>
<dbReference type="InterPro" id="IPR001005">
    <property type="entry name" value="SANT/Myb"/>
</dbReference>
<evidence type="ECO:0000259" key="10">
    <source>
        <dbReference type="PROSITE" id="PS50934"/>
    </source>
</evidence>
<dbReference type="PROSITE" id="PS51293">
    <property type="entry name" value="SANT"/>
    <property type="match status" value="1"/>
</dbReference>
<keyword evidence="5" id="KW-0539">Nucleus</keyword>
<dbReference type="GO" id="GO:0048858">
    <property type="term" value="P:cell projection morphogenesis"/>
    <property type="evidence" value="ECO:0007669"/>
    <property type="project" value="TreeGrafter"/>
</dbReference>
<dbReference type="PANTHER" id="PTHR15381">
    <property type="entry name" value="CHONDROITIN SULFATE PROTEOGLYCAN 5 -RELATED"/>
    <property type="match status" value="1"/>
</dbReference>
<dbReference type="InterPro" id="IPR017884">
    <property type="entry name" value="SANT_dom"/>
</dbReference>
<dbReference type="PROSITE" id="PS52032">
    <property type="entry name" value="MARR_BRCT_CHROMO"/>
    <property type="match status" value="1"/>
</dbReference>
<gene>
    <name evidence="13" type="ORF">TASK_LOCUS4326</name>
</gene>
<dbReference type="PANTHER" id="PTHR15381:SF1">
    <property type="entry name" value="CHONDROITIN SULFATE PROTEOGLYCAN 5"/>
    <property type="match status" value="1"/>
</dbReference>
<feature type="region of interest" description="Disordered" evidence="8">
    <location>
        <begin position="308"/>
        <end position="445"/>
    </location>
</feature>
<dbReference type="Pfam" id="PF16498">
    <property type="entry name" value="SWIRM-assoc_3"/>
    <property type="match status" value="1"/>
</dbReference>
<reference evidence="15" key="1">
    <citation type="submission" date="2016-04" db="UniProtKB">
        <authorList>
            <consortium name="WormBaseParasite"/>
        </authorList>
    </citation>
    <scope>IDENTIFICATION</scope>
</reference>
<organism evidence="15">
    <name type="scientific">Taenia asiatica</name>
    <name type="common">Asian tapeworm</name>
    <dbReference type="NCBI Taxonomy" id="60517"/>
    <lineage>
        <taxon>Eukaryota</taxon>
        <taxon>Metazoa</taxon>
        <taxon>Spiralia</taxon>
        <taxon>Lophotrochozoa</taxon>
        <taxon>Platyhelminthes</taxon>
        <taxon>Cestoda</taxon>
        <taxon>Eucestoda</taxon>
        <taxon>Cyclophyllidea</taxon>
        <taxon>Taeniidae</taxon>
        <taxon>Taenia</taxon>
    </lineage>
</organism>
<evidence type="ECO:0000256" key="3">
    <source>
        <dbReference type="ARBA" id="ARBA00023015"/>
    </source>
</evidence>